<sequence>MRDVVSEVLESVADQTREVLERENVTVSVREKLASLQNSEGIVEDIFSGIQTTYLRKKYVMENLPYTDPLVMPLHTDNQALQHTMCYIPVSQLLSNLLSCPDILESVMQPIEQSEVLQDITDGDFISQHLQQVDSGTPTIFLLLYSDELELSNPLGAAAGSHKILVVYFSIINIHPRHRSKLNAVHLLLLVKYQDVKKYGLDRVLAPLIQDLNYVHEYGVHAQGKHFNVVTVAFTGDNLSMHKMAGLQCSFSSGRICRFCLARYGHLHKLLSEANCIMRTYAGHKSHLKAFALNPTQNGPLYGISAIPALQSLTEFDITTQLPPDAMHDILEGGMGLVMQHVLRGLIQDGMLQKSDINKVTSFNYGFHDRKATPVALKDKFLQGKANMRGTAAQKWCLFRPLPQIFGESVPINNPHWEVYLAYRHCIDIILAENIPRDCIVHLQVKIQEFLETFTSLYPSVTVTAKLHYLLHYPGFIQKFGPPRRYWGMRFEAKHAYFKAVASNVRNFRNICRTLGTRHQLLQAYELSGKLFESSIETTGSAVVKVTSLSEEEQVAVSVITSEITLCSVKTASTNSCTYRLRDVFVSEVQNDTPKFLQVERLLVMSGVLILLCRRLETVRFCNHRCSYIVEKCVDVVAVTPDNHFDFRPLDLYNAGTFYEIVPHFAVLQV</sequence>
<reference evidence="1 2" key="1">
    <citation type="journal article" date="2020" name="Cell">
        <title>Large-Scale Comparative Analyses of Tick Genomes Elucidate Their Genetic Diversity and Vector Capacities.</title>
        <authorList>
            <consortium name="Tick Genome and Microbiome Consortium (TIGMIC)"/>
            <person name="Jia N."/>
            <person name="Wang J."/>
            <person name="Shi W."/>
            <person name="Du L."/>
            <person name="Sun Y."/>
            <person name="Zhan W."/>
            <person name="Jiang J.F."/>
            <person name="Wang Q."/>
            <person name="Zhang B."/>
            <person name="Ji P."/>
            <person name="Bell-Sakyi L."/>
            <person name="Cui X.M."/>
            <person name="Yuan T.T."/>
            <person name="Jiang B.G."/>
            <person name="Yang W.F."/>
            <person name="Lam T.T."/>
            <person name="Chang Q.C."/>
            <person name="Ding S.J."/>
            <person name="Wang X.J."/>
            <person name="Zhu J.G."/>
            <person name="Ruan X.D."/>
            <person name="Zhao L."/>
            <person name="Wei J.T."/>
            <person name="Ye R.Z."/>
            <person name="Que T.C."/>
            <person name="Du C.H."/>
            <person name="Zhou Y.H."/>
            <person name="Cheng J.X."/>
            <person name="Dai P.F."/>
            <person name="Guo W.B."/>
            <person name="Han X.H."/>
            <person name="Huang E.J."/>
            <person name="Li L.F."/>
            <person name="Wei W."/>
            <person name="Gao Y.C."/>
            <person name="Liu J.Z."/>
            <person name="Shao H.Z."/>
            <person name="Wang X."/>
            <person name="Wang C.C."/>
            <person name="Yang T.C."/>
            <person name="Huo Q.B."/>
            <person name="Li W."/>
            <person name="Chen H.Y."/>
            <person name="Chen S.E."/>
            <person name="Zhou L.G."/>
            <person name="Ni X.B."/>
            <person name="Tian J.H."/>
            <person name="Sheng Y."/>
            <person name="Liu T."/>
            <person name="Pan Y.S."/>
            <person name="Xia L.Y."/>
            <person name="Li J."/>
            <person name="Zhao F."/>
            <person name="Cao W.C."/>
        </authorList>
    </citation>
    <scope>NUCLEOTIDE SEQUENCE [LARGE SCALE GENOMIC DNA]</scope>
    <source>
        <strain evidence="1">Iper-2018</strain>
    </source>
</reference>
<evidence type="ECO:0000313" key="1">
    <source>
        <dbReference type="EMBL" id="KAG0418145.1"/>
    </source>
</evidence>
<proteinExistence type="predicted"/>
<dbReference type="Proteomes" id="UP000805193">
    <property type="component" value="Unassembled WGS sequence"/>
</dbReference>
<keyword evidence="2" id="KW-1185">Reference proteome</keyword>
<gene>
    <name evidence="1" type="ORF">HPB47_005093</name>
</gene>
<name>A0AC60PDV5_IXOPE</name>
<dbReference type="EMBL" id="JABSTQ010010761">
    <property type="protein sequence ID" value="KAG0418145.1"/>
    <property type="molecule type" value="Genomic_DNA"/>
</dbReference>
<evidence type="ECO:0000313" key="2">
    <source>
        <dbReference type="Proteomes" id="UP000805193"/>
    </source>
</evidence>
<protein>
    <submittedName>
        <fullName evidence="1">Uncharacterized protein</fullName>
    </submittedName>
</protein>
<organism evidence="1 2">
    <name type="scientific">Ixodes persulcatus</name>
    <name type="common">Taiga tick</name>
    <dbReference type="NCBI Taxonomy" id="34615"/>
    <lineage>
        <taxon>Eukaryota</taxon>
        <taxon>Metazoa</taxon>
        <taxon>Ecdysozoa</taxon>
        <taxon>Arthropoda</taxon>
        <taxon>Chelicerata</taxon>
        <taxon>Arachnida</taxon>
        <taxon>Acari</taxon>
        <taxon>Parasitiformes</taxon>
        <taxon>Ixodida</taxon>
        <taxon>Ixodoidea</taxon>
        <taxon>Ixodidae</taxon>
        <taxon>Ixodinae</taxon>
        <taxon>Ixodes</taxon>
    </lineage>
</organism>
<comment type="caution">
    <text evidence="1">The sequence shown here is derived from an EMBL/GenBank/DDBJ whole genome shotgun (WGS) entry which is preliminary data.</text>
</comment>
<accession>A0AC60PDV5</accession>